<keyword evidence="5 11" id="KW-0436">Ligase</keyword>
<evidence type="ECO:0000256" key="4">
    <source>
        <dbReference type="ARBA" id="ARBA00022490"/>
    </source>
</evidence>
<evidence type="ECO:0000256" key="11">
    <source>
        <dbReference type="HAMAP-Rule" id="MF_00255"/>
    </source>
</evidence>
<keyword evidence="14" id="KW-1185">Reference proteome</keyword>
<evidence type="ECO:0000256" key="8">
    <source>
        <dbReference type="ARBA" id="ARBA00022917"/>
    </source>
</evidence>
<dbReference type="AlphaFoldDB" id="A0A1B4XJ49"/>
<evidence type="ECO:0000313" key="13">
    <source>
        <dbReference type="EMBL" id="BAV34818.1"/>
    </source>
</evidence>
<dbReference type="HAMAP" id="MF_00255">
    <property type="entry name" value="Gly_tRNA_synth_beta"/>
    <property type="match status" value="1"/>
</dbReference>
<dbReference type="Pfam" id="PF02092">
    <property type="entry name" value="tRNA_synt_2f"/>
    <property type="match status" value="1"/>
</dbReference>
<keyword evidence="4 11" id="KW-0963">Cytoplasm</keyword>
<dbReference type="Proteomes" id="UP000243180">
    <property type="component" value="Chromosome"/>
</dbReference>
<dbReference type="GO" id="GO:0004820">
    <property type="term" value="F:glycine-tRNA ligase activity"/>
    <property type="evidence" value="ECO:0007669"/>
    <property type="project" value="UniProtKB-UniRule"/>
</dbReference>
<comment type="similarity">
    <text evidence="2 11">Belongs to the class-II aminoacyl-tRNA synthetase family.</text>
</comment>
<dbReference type="GO" id="GO:0005829">
    <property type="term" value="C:cytosol"/>
    <property type="evidence" value="ECO:0007669"/>
    <property type="project" value="TreeGrafter"/>
</dbReference>
<comment type="subunit">
    <text evidence="3 11">Tetramer of two alpha and two beta subunits.</text>
</comment>
<evidence type="ECO:0000259" key="12">
    <source>
        <dbReference type="SMART" id="SM00836"/>
    </source>
</evidence>
<evidence type="ECO:0000256" key="7">
    <source>
        <dbReference type="ARBA" id="ARBA00022840"/>
    </source>
</evidence>
<dbReference type="GO" id="GO:0006420">
    <property type="term" value="P:arginyl-tRNA aminoacylation"/>
    <property type="evidence" value="ECO:0007669"/>
    <property type="project" value="InterPro"/>
</dbReference>
<evidence type="ECO:0000256" key="3">
    <source>
        <dbReference type="ARBA" id="ARBA00011209"/>
    </source>
</evidence>
<sequence length="692" mass="76624">MTAPLLVELLTEELPPRALKRLSIAFAVAITDYLKDKDFIDHNDFEEFSTPRRLAVIVPRVLDKQLDRMVERKGPAVATALDANGRPTPALIGFAKSCGVELAKLEKRAGDKGEYFVYRSRQKGEALKQHLAGIVEAALKKLPIPKLMRWGAGEAQFVRPVHGVILLYGNKLVPGTVLGLKSGNKTRGHRFLSKGPITIKQARDYEKILKQSGKVIAAFDARREIITKALETAAKKLDASWNLGKSDELVGEVTSLVEYPVMLVGGFDPAFLEVPKECLIISMQQHQKYFPLADKEGKLLPRFLFVSNMQAANPKEIIHGNERVLRARLSDARFFYDQDRKQRLADRLPRLANVVYHNKLGSQLERVQRLEKLAGRIAQLLKADRAHAERAAQLCKADLLTEMVGEFPELQGIMGRYYAKYDHEPTVVADAVEQHYWPRTAGGELPRQPIAVCVALADKLDTLVGIYGIGLVPTGEKDPFGLRRAALGVVRILVEKSLALDVKDLLTSARSQFPSGVIADSVVQDLHGFMLERLKPYLKEKGFEADEIDAVVSLNPARLDQVLPRLQALKEFRALPEGQALAAANKRIRNILRQAGGTPSDKVDAGKLAEPAERQLAEAVQTLEAQVAPLFKAGNYAGAMKHLAGLRPAVDEFFDKVMVMVDDAAVRDNRLALLNRLGNLFLNVADISRLQS</sequence>
<keyword evidence="8 11" id="KW-0648">Protein biosynthesis</keyword>
<dbReference type="FunCoup" id="A0A1B4XJ49">
    <property type="interactions" value="535"/>
</dbReference>
<dbReference type="Pfam" id="PF05746">
    <property type="entry name" value="DALR_1"/>
    <property type="match status" value="1"/>
</dbReference>
<dbReference type="NCBIfam" id="TIGR00211">
    <property type="entry name" value="glyS"/>
    <property type="match status" value="1"/>
</dbReference>
<keyword evidence="9 11" id="KW-0030">Aminoacyl-tRNA synthetase</keyword>
<name>A0A1B4XJ49_9GAMM</name>
<comment type="catalytic activity">
    <reaction evidence="10 11">
        <text>tRNA(Gly) + glycine + ATP = glycyl-tRNA(Gly) + AMP + diphosphate</text>
        <dbReference type="Rhea" id="RHEA:16013"/>
        <dbReference type="Rhea" id="RHEA-COMP:9664"/>
        <dbReference type="Rhea" id="RHEA-COMP:9683"/>
        <dbReference type="ChEBI" id="CHEBI:30616"/>
        <dbReference type="ChEBI" id="CHEBI:33019"/>
        <dbReference type="ChEBI" id="CHEBI:57305"/>
        <dbReference type="ChEBI" id="CHEBI:78442"/>
        <dbReference type="ChEBI" id="CHEBI:78522"/>
        <dbReference type="ChEBI" id="CHEBI:456215"/>
        <dbReference type="EC" id="6.1.1.14"/>
    </reaction>
</comment>
<dbReference type="InterPro" id="IPR015944">
    <property type="entry name" value="Gly-tRNA-synth_bsu"/>
</dbReference>
<dbReference type="PROSITE" id="PS50861">
    <property type="entry name" value="AA_TRNA_LIGASE_II_GLYAB"/>
    <property type="match status" value="1"/>
</dbReference>
<evidence type="ECO:0000256" key="2">
    <source>
        <dbReference type="ARBA" id="ARBA00008226"/>
    </source>
</evidence>
<organism evidence="13 14">
    <name type="scientific">Sulfuricaulis limicola</name>
    <dbReference type="NCBI Taxonomy" id="1620215"/>
    <lineage>
        <taxon>Bacteria</taxon>
        <taxon>Pseudomonadati</taxon>
        <taxon>Pseudomonadota</taxon>
        <taxon>Gammaproteobacteria</taxon>
        <taxon>Acidiferrobacterales</taxon>
        <taxon>Acidiferrobacteraceae</taxon>
        <taxon>Sulfuricaulis</taxon>
    </lineage>
</organism>
<dbReference type="PANTHER" id="PTHR30075">
    <property type="entry name" value="GLYCYL-TRNA SYNTHETASE"/>
    <property type="match status" value="1"/>
</dbReference>
<dbReference type="RefSeq" id="WP_096361520.1">
    <property type="nucleotide sequence ID" value="NZ_AP014879.1"/>
</dbReference>
<dbReference type="InParanoid" id="A0A1B4XJ49"/>
<gene>
    <name evidence="11" type="primary">glyS</name>
    <name evidence="13" type="ORF">SCL_2541</name>
</gene>
<dbReference type="SMART" id="SM00836">
    <property type="entry name" value="DALR_1"/>
    <property type="match status" value="1"/>
</dbReference>
<reference evidence="13 14" key="1">
    <citation type="submission" date="2015-05" db="EMBL/GenBank/DDBJ databases">
        <title>Complete genome sequence of a sulfur-oxidizing gammaproteobacterium strain HA5.</title>
        <authorList>
            <person name="Miura A."/>
            <person name="Kojima H."/>
            <person name="Fukui M."/>
        </authorList>
    </citation>
    <scope>NUCLEOTIDE SEQUENCE [LARGE SCALE GENOMIC DNA]</scope>
    <source>
        <strain evidence="13 14">HA5</strain>
    </source>
</reference>
<dbReference type="GO" id="GO:0004814">
    <property type="term" value="F:arginine-tRNA ligase activity"/>
    <property type="evidence" value="ECO:0007669"/>
    <property type="project" value="InterPro"/>
</dbReference>
<keyword evidence="6 11" id="KW-0547">Nucleotide-binding</keyword>
<dbReference type="OrthoDB" id="9775440at2"/>
<protein>
    <recommendedName>
        <fullName evidence="11">Glycine--tRNA ligase beta subunit</fullName>
        <ecNumber evidence="11">6.1.1.14</ecNumber>
    </recommendedName>
    <alternativeName>
        <fullName evidence="11">Glycyl-tRNA synthetase beta subunit</fullName>
        <shortName evidence="11">GlyRS</shortName>
    </alternativeName>
</protein>
<evidence type="ECO:0000256" key="1">
    <source>
        <dbReference type="ARBA" id="ARBA00004496"/>
    </source>
</evidence>
<evidence type="ECO:0000256" key="9">
    <source>
        <dbReference type="ARBA" id="ARBA00023146"/>
    </source>
</evidence>
<evidence type="ECO:0000313" key="14">
    <source>
        <dbReference type="Proteomes" id="UP000243180"/>
    </source>
</evidence>
<keyword evidence="7 11" id="KW-0067">ATP-binding</keyword>
<dbReference type="Gene3D" id="1.10.730.10">
    <property type="entry name" value="Isoleucyl-tRNA Synthetase, Domain 1"/>
    <property type="match status" value="1"/>
</dbReference>
<dbReference type="PRINTS" id="PR01045">
    <property type="entry name" value="TRNASYNTHGB"/>
</dbReference>
<dbReference type="InterPro" id="IPR008909">
    <property type="entry name" value="DALR_anticod-bd"/>
</dbReference>
<dbReference type="InterPro" id="IPR006194">
    <property type="entry name" value="Gly-tRNA-synth_heterodimer"/>
</dbReference>
<proteinExistence type="inferred from homology"/>
<accession>A0A1B4XJ49</accession>
<dbReference type="EMBL" id="AP014879">
    <property type="protein sequence ID" value="BAV34818.1"/>
    <property type="molecule type" value="Genomic_DNA"/>
</dbReference>
<comment type="subcellular location">
    <subcellularLocation>
        <location evidence="1 11">Cytoplasm</location>
    </subcellularLocation>
</comment>
<feature type="domain" description="DALR anticodon binding" evidence="12">
    <location>
        <begin position="587"/>
        <end position="690"/>
    </location>
</feature>
<evidence type="ECO:0000256" key="5">
    <source>
        <dbReference type="ARBA" id="ARBA00022598"/>
    </source>
</evidence>
<evidence type="ECO:0000256" key="10">
    <source>
        <dbReference type="ARBA" id="ARBA00047937"/>
    </source>
</evidence>
<dbReference type="GO" id="GO:0005524">
    <property type="term" value="F:ATP binding"/>
    <property type="evidence" value="ECO:0007669"/>
    <property type="project" value="UniProtKB-UniRule"/>
</dbReference>
<dbReference type="EC" id="6.1.1.14" evidence="11"/>
<dbReference type="SUPFAM" id="SSF109604">
    <property type="entry name" value="HD-domain/PDEase-like"/>
    <property type="match status" value="1"/>
</dbReference>
<dbReference type="PANTHER" id="PTHR30075:SF2">
    <property type="entry name" value="GLYCINE--TRNA LIGASE, CHLOROPLASTIC_MITOCHONDRIAL 2"/>
    <property type="match status" value="1"/>
</dbReference>
<dbReference type="GO" id="GO:0006426">
    <property type="term" value="P:glycyl-tRNA aminoacylation"/>
    <property type="evidence" value="ECO:0007669"/>
    <property type="project" value="UniProtKB-UniRule"/>
</dbReference>
<dbReference type="KEGG" id="slim:SCL_2541"/>
<evidence type="ECO:0000256" key="6">
    <source>
        <dbReference type="ARBA" id="ARBA00022741"/>
    </source>
</evidence>